<evidence type="ECO:0000256" key="3">
    <source>
        <dbReference type="ARBA" id="ARBA00012663"/>
    </source>
</evidence>
<evidence type="ECO:0000256" key="2">
    <source>
        <dbReference type="ARBA" id="ARBA00006285"/>
    </source>
</evidence>
<dbReference type="Proteomes" id="UP000694383">
    <property type="component" value="Unplaced"/>
</dbReference>
<dbReference type="Gene3D" id="3.20.20.80">
    <property type="entry name" value="Glycosidases"/>
    <property type="match status" value="1"/>
</dbReference>
<dbReference type="Pfam" id="PF00728">
    <property type="entry name" value="Glyco_hydro_20"/>
    <property type="match status" value="1"/>
</dbReference>
<dbReference type="PANTHER" id="PTHR21040:SF6">
    <property type="entry name" value="HEXOSAMINIDASE D"/>
    <property type="match status" value="1"/>
</dbReference>
<dbReference type="SUPFAM" id="SSF51445">
    <property type="entry name" value="(Trans)glycosidases"/>
    <property type="match status" value="1"/>
</dbReference>
<evidence type="ECO:0000256" key="4">
    <source>
        <dbReference type="ARBA" id="ARBA00022801"/>
    </source>
</evidence>
<name>A0A8C7YC17_9TELE</name>
<dbReference type="GeneTree" id="ENSGT00390000014852"/>
<protein>
    <recommendedName>
        <fullName evidence="3">beta-N-acetylhexosaminidase</fullName>
        <ecNumber evidence="3">3.2.1.52</ecNumber>
    </recommendedName>
</protein>
<dbReference type="GO" id="GO:0004563">
    <property type="term" value="F:beta-N-acetylhexosaminidase activity"/>
    <property type="evidence" value="ECO:0007669"/>
    <property type="project" value="UniProtKB-EC"/>
</dbReference>
<dbReference type="Ensembl" id="ENSOSIT00000026589.1">
    <property type="protein sequence ID" value="ENSOSIP00000025202.1"/>
    <property type="gene ID" value="ENSOSIG00000013213.1"/>
</dbReference>
<comment type="catalytic activity">
    <reaction evidence="1">
        <text>Hydrolysis of terminal non-reducing N-acetyl-D-hexosamine residues in N-acetyl-beta-D-hexosaminides.</text>
        <dbReference type="EC" id="3.2.1.52"/>
    </reaction>
</comment>
<dbReference type="EC" id="3.2.1.52" evidence="3"/>
<reference evidence="6" key="1">
    <citation type="submission" date="2025-08" db="UniProtKB">
        <authorList>
            <consortium name="Ensembl"/>
        </authorList>
    </citation>
    <scope>IDENTIFICATION</scope>
</reference>
<dbReference type="GO" id="GO:0005975">
    <property type="term" value="P:carbohydrate metabolic process"/>
    <property type="evidence" value="ECO:0007669"/>
    <property type="project" value="InterPro"/>
</dbReference>
<sequence length="263" mass="29297">WAWPAAGQLRLNSSCSVSSREDLLLLQDCARSAGLEVIPLVQTFGHMEFVLKHQSMLHLREVPHCLGTLNPHKEEAVKVVLEMLRQVVELHPGVRTLHIGADEVYLLGEGEDSRRWLASPGRTVEQLFLDHVTKVAKAVKEAWPHVTVIMWDDMMREMSGETLKACGLVGLVQPMLWDYNPNLDIMQFTPFIKNHFLLIFRLVCIACFSLVDEPAAPSSASLYVGALADTAGVRSACPSCQKQTAAFGENRPAWKVQTPLSCR</sequence>
<evidence type="ECO:0000313" key="6">
    <source>
        <dbReference type="Ensembl" id="ENSOSIP00000025202.1"/>
    </source>
</evidence>
<evidence type="ECO:0000256" key="1">
    <source>
        <dbReference type="ARBA" id="ARBA00001231"/>
    </source>
</evidence>
<dbReference type="AlphaFoldDB" id="A0A8C7YC17"/>
<evidence type="ECO:0000313" key="7">
    <source>
        <dbReference type="Proteomes" id="UP000694383"/>
    </source>
</evidence>
<proteinExistence type="inferred from homology"/>
<comment type="similarity">
    <text evidence="2">Belongs to the glycosyl hydrolase 20 family.</text>
</comment>
<reference evidence="6" key="2">
    <citation type="submission" date="2025-09" db="UniProtKB">
        <authorList>
            <consortium name="Ensembl"/>
        </authorList>
    </citation>
    <scope>IDENTIFICATION</scope>
</reference>
<feature type="domain" description="Glycoside hydrolase family 20 catalytic" evidence="5">
    <location>
        <begin position="15"/>
        <end position="159"/>
    </location>
</feature>
<dbReference type="PANTHER" id="PTHR21040">
    <property type="entry name" value="BCDNA.GH04120"/>
    <property type="match status" value="1"/>
</dbReference>
<dbReference type="InterPro" id="IPR015883">
    <property type="entry name" value="Glyco_hydro_20_cat"/>
</dbReference>
<evidence type="ECO:0000259" key="5">
    <source>
        <dbReference type="Pfam" id="PF00728"/>
    </source>
</evidence>
<accession>A0A8C7YC17</accession>
<dbReference type="InterPro" id="IPR017853">
    <property type="entry name" value="GH"/>
</dbReference>
<dbReference type="InterPro" id="IPR038901">
    <property type="entry name" value="HEXDC-like"/>
</dbReference>
<keyword evidence="7" id="KW-1185">Reference proteome</keyword>
<keyword evidence="4" id="KW-0378">Hydrolase</keyword>
<organism evidence="6 7">
    <name type="scientific">Oryzias sinensis</name>
    <name type="common">Chinese medaka</name>
    <dbReference type="NCBI Taxonomy" id="183150"/>
    <lineage>
        <taxon>Eukaryota</taxon>
        <taxon>Metazoa</taxon>
        <taxon>Chordata</taxon>
        <taxon>Craniata</taxon>
        <taxon>Vertebrata</taxon>
        <taxon>Euteleostomi</taxon>
        <taxon>Actinopterygii</taxon>
        <taxon>Neopterygii</taxon>
        <taxon>Teleostei</taxon>
        <taxon>Neoteleostei</taxon>
        <taxon>Acanthomorphata</taxon>
        <taxon>Ovalentaria</taxon>
        <taxon>Atherinomorphae</taxon>
        <taxon>Beloniformes</taxon>
        <taxon>Adrianichthyidae</taxon>
        <taxon>Oryziinae</taxon>
        <taxon>Oryzias</taxon>
    </lineage>
</organism>